<protein>
    <submittedName>
        <fullName evidence="3">DUF3466 family protein</fullName>
    </submittedName>
</protein>
<dbReference type="RefSeq" id="WP_259451284.1">
    <property type="nucleotide sequence ID" value="NZ_CP119520.1"/>
</dbReference>
<keyword evidence="4" id="KW-1185">Reference proteome</keyword>
<keyword evidence="2" id="KW-0732">Signal</keyword>
<name>A0ABT2C4D3_9BURK</name>
<feature type="signal peptide" evidence="2">
    <location>
        <begin position="1"/>
        <end position="24"/>
    </location>
</feature>
<dbReference type="EMBL" id="JANUHC010000009">
    <property type="protein sequence ID" value="MCS0632246.1"/>
    <property type="molecule type" value="Genomic_DNA"/>
</dbReference>
<dbReference type="Proteomes" id="UP001165263">
    <property type="component" value="Unassembled WGS sequence"/>
</dbReference>
<evidence type="ECO:0000256" key="1">
    <source>
        <dbReference type="SAM" id="MobiDB-lite"/>
    </source>
</evidence>
<feature type="chain" id="PRO_5045368465" evidence="2">
    <location>
        <begin position="25"/>
        <end position="386"/>
    </location>
</feature>
<organism evidence="3 4">
    <name type="scientific">Telluria mixta</name>
    <dbReference type="NCBI Taxonomy" id="34071"/>
    <lineage>
        <taxon>Bacteria</taxon>
        <taxon>Pseudomonadati</taxon>
        <taxon>Pseudomonadota</taxon>
        <taxon>Betaproteobacteria</taxon>
        <taxon>Burkholderiales</taxon>
        <taxon>Oxalobacteraceae</taxon>
        <taxon>Telluria group</taxon>
        <taxon>Telluria</taxon>
    </lineage>
</organism>
<feature type="region of interest" description="Disordered" evidence="1">
    <location>
        <begin position="367"/>
        <end position="386"/>
    </location>
</feature>
<dbReference type="Pfam" id="PF11949">
    <property type="entry name" value="DUF3466"/>
    <property type="match status" value="1"/>
</dbReference>
<accession>A0ABT2C4D3</accession>
<dbReference type="InterPro" id="IPR014262">
    <property type="entry name" value="HAF_rpt"/>
</dbReference>
<sequence>MFARRPHQAVLSLILLLAPLAAHADIRYVVTPIGPAGSMAAGINSSGQVVGSFTAGDTTHAFLYSGARFVDLGTLGGTYSRARGINDAGAVVGASADAADNTRAFVYANGAMTDIGTLGGNNSSAAAINNKGQVAGVADGPDGSYAFLYSPGTGMLSLGTLPDGVFSRAEGINNAGVAVGGSLAGATPLPQFHAFAYASGVMTDLGSLTGAFSVAQAINDSGIVVGWSNAGVNIDHAFVYAAGVMTDLGSLTGQGSSGAYDINSTGQVVGWSEVANKETRAILYEDGAMVDLDSLVDPASGWTIESAFAINDLQQIAAYGCNRGSCQALLLDAVSNVPEPRTDAMLLTGLVLLGLSLRGRGRPCPPASQRLNEMGIGEASSGSPGS</sequence>
<evidence type="ECO:0000313" key="3">
    <source>
        <dbReference type="EMBL" id="MCS0632246.1"/>
    </source>
</evidence>
<reference evidence="3" key="1">
    <citation type="submission" date="2022-08" db="EMBL/GenBank/DDBJ databases">
        <title>Reclassification of Massilia species as members of the genera Telluria, Duganella, Pseudoduganella, Mokoshia gen. nov. and Zemynaea gen. nov. using orthogonal and non-orthogonal genome-based approaches.</title>
        <authorList>
            <person name="Bowman J.P."/>
        </authorList>
    </citation>
    <scope>NUCLEOTIDE SEQUENCE</scope>
    <source>
        <strain evidence="3">LMG 11547</strain>
    </source>
</reference>
<gene>
    <name evidence="3" type="ORF">NX786_23230</name>
</gene>
<proteinExistence type="predicted"/>
<comment type="caution">
    <text evidence="3">The sequence shown here is derived from an EMBL/GenBank/DDBJ whole genome shotgun (WGS) entry which is preliminary data.</text>
</comment>
<evidence type="ECO:0000313" key="4">
    <source>
        <dbReference type="Proteomes" id="UP001165263"/>
    </source>
</evidence>
<dbReference type="InterPro" id="IPR022562">
    <property type="entry name" value="DUF3466"/>
</dbReference>
<evidence type="ECO:0000256" key="2">
    <source>
        <dbReference type="SAM" id="SignalP"/>
    </source>
</evidence>
<dbReference type="NCBIfam" id="TIGR02913">
    <property type="entry name" value="HAF_rpt"/>
    <property type="match status" value="6"/>
</dbReference>